<dbReference type="EMBL" id="FMAY01000002">
    <property type="protein sequence ID" value="SCB83465.1"/>
    <property type="molecule type" value="Genomic_DNA"/>
</dbReference>
<feature type="domain" description="DUF8093" evidence="1">
    <location>
        <begin position="1"/>
        <end position="141"/>
    </location>
</feature>
<dbReference type="InterPro" id="IPR058406">
    <property type="entry name" value="DUF8093"/>
</dbReference>
<evidence type="ECO:0000259" key="1">
    <source>
        <dbReference type="Pfam" id="PF26362"/>
    </source>
</evidence>
<dbReference type="AlphaFoldDB" id="A0A1C3ZMD4"/>
<dbReference type="RefSeq" id="WP_245191394.1">
    <property type="nucleotide sequence ID" value="NZ_CP115659.1"/>
</dbReference>
<evidence type="ECO:0000313" key="3">
    <source>
        <dbReference type="Proteomes" id="UP000198975"/>
    </source>
</evidence>
<name>A0A1C3ZMD4_9ENTR</name>
<dbReference type="Pfam" id="PF26362">
    <property type="entry name" value="DUF8093"/>
    <property type="match status" value="1"/>
</dbReference>
<proteinExistence type="predicted"/>
<sequence length="269" mass="30643">MDIYDIRKRNLLPKDFENILAPDIAKNIIKKEYFIESSPNNILGSIDGYTIKRHHGFKYGLPHDPLGHQKEKHIDSLVDKGVVVVARPNVSTRSRFYYPFFIAENGDLFCVQPLSFNAVFIRTILNGFKDSVAMHGRPAPTRSGFAPVTPEYGPGYWKNSENDYPGVKNAAMMMINRATSMADEGRVFGSEGKDYMNTARNSVQLWTPIPDSVTSDTREILFTRSVIRRYGEKRTVSQKYPQGEDARAQSGQSWQWIPGVCDEDYEFKK</sequence>
<gene>
    <name evidence="2" type="ORF">GA0061071_10211</name>
</gene>
<organism evidence="2 3">
    <name type="scientific">Kosakonia oryzendophytica</name>
    <dbReference type="NCBI Taxonomy" id="1005665"/>
    <lineage>
        <taxon>Bacteria</taxon>
        <taxon>Pseudomonadati</taxon>
        <taxon>Pseudomonadota</taxon>
        <taxon>Gammaproteobacteria</taxon>
        <taxon>Enterobacterales</taxon>
        <taxon>Enterobacteriaceae</taxon>
        <taxon>Kosakonia</taxon>
    </lineage>
</organism>
<keyword evidence="3" id="KW-1185">Reference proteome</keyword>
<reference evidence="3" key="1">
    <citation type="submission" date="2016-08" db="EMBL/GenBank/DDBJ databases">
        <authorList>
            <person name="Varghese N."/>
            <person name="Submissions Spin"/>
        </authorList>
    </citation>
    <scope>NUCLEOTIDE SEQUENCE [LARGE SCALE GENOMIC DNA]</scope>
    <source>
        <strain evidence="3">REICA_082</strain>
    </source>
</reference>
<protein>
    <recommendedName>
        <fullName evidence="1">DUF8093 domain-containing protein</fullName>
    </recommendedName>
</protein>
<accession>A0A1C3ZMD4</accession>
<dbReference type="Proteomes" id="UP000198975">
    <property type="component" value="Unassembled WGS sequence"/>
</dbReference>
<evidence type="ECO:0000313" key="2">
    <source>
        <dbReference type="EMBL" id="SCB83465.1"/>
    </source>
</evidence>